<dbReference type="RefSeq" id="WP_218673262.1">
    <property type="nucleotide sequence ID" value="NZ_FWYD01000026.1"/>
</dbReference>
<proteinExistence type="predicted"/>
<gene>
    <name evidence="1" type="ORF">SAMN06295998_1263</name>
</gene>
<evidence type="ECO:0000313" key="1">
    <source>
        <dbReference type="EMBL" id="SMD07200.1"/>
    </source>
</evidence>
<accession>A0A1W2EBR7</accession>
<protein>
    <submittedName>
        <fullName evidence="1">Phage-related protein</fullName>
    </submittedName>
</protein>
<keyword evidence="2" id="KW-1185">Reference proteome</keyword>
<dbReference type="EMBL" id="FWYD01000026">
    <property type="protein sequence ID" value="SMD07200.1"/>
    <property type="molecule type" value="Genomic_DNA"/>
</dbReference>
<organism evidence="1 2">
    <name type="scientific">Primorskyibacter flagellatus</name>
    <dbReference type="NCBI Taxonomy" id="1387277"/>
    <lineage>
        <taxon>Bacteria</taxon>
        <taxon>Pseudomonadati</taxon>
        <taxon>Pseudomonadota</taxon>
        <taxon>Alphaproteobacteria</taxon>
        <taxon>Rhodobacterales</taxon>
        <taxon>Roseobacteraceae</taxon>
        <taxon>Primorskyibacter</taxon>
    </lineage>
</organism>
<name>A0A1W2EBR7_9RHOB</name>
<reference evidence="1 2" key="1">
    <citation type="submission" date="2017-04" db="EMBL/GenBank/DDBJ databases">
        <authorList>
            <person name="Afonso C.L."/>
            <person name="Miller P.J."/>
            <person name="Scott M.A."/>
            <person name="Spackman E."/>
            <person name="Goraichik I."/>
            <person name="Dimitrov K.M."/>
            <person name="Suarez D.L."/>
            <person name="Swayne D.E."/>
        </authorList>
    </citation>
    <scope>NUCLEOTIDE SEQUENCE [LARGE SCALE GENOMIC DNA]</scope>
    <source>
        <strain evidence="1 2">CGMCC 1.12644</strain>
    </source>
</reference>
<dbReference type="Proteomes" id="UP000192330">
    <property type="component" value="Unassembled WGS sequence"/>
</dbReference>
<dbReference type="InterPro" id="IPR009241">
    <property type="entry name" value="HigB-like"/>
</dbReference>
<evidence type="ECO:0000313" key="2">
    <source>
        <dbReference type="Proteomes" id="UP000192330"/>
    </source>
</evidence>
<dbReference type="STRING" id="1387277.SAMN06295998_1263"/>
<sequence length="238" mass="27012">MELHNIIWRGIEIEITFTAEKFRISDHIELRTVERQPLPVTETGYRSHFIPAGSVDAYGGARAFVTAWLEHEAKRTRWTVRSCPCFHEGNIFAPAWKAGAKNRVSRQGDGIHANSTCLDKMLSYLILWLMSWKITFYSEKVEKETLTLPAGILANFLRITELIEEFGPDLGRPHTAPLGKGLFEIRAKGKEGISRSVFCTVKGQEIVILLTAIKKSNTLPKRQMVTANKRMKEVQDND</sequence>
<dbReference type="Pfam" id="PF05973">
    <property type="entry name" value="Gp49"/>
    <property type="match status" value="1"/>
</dbReference>
<dbReference type="AlphaFoldDB" id="A0A1W2EBR7"/>